<organism evidence="2 3">
    <name type="scientific">Pseudogymnoascus verrucosus</name>
    <dbReference type="NCBI Taxonomy" id="342668"/>
    <lineage>
        <taxon>Eukaryota</taxon>
        <taxon>Fungi</taxon>
        <taxon>Dikarya</taxon>
        <taxon>Ascomycota</taxon>
        <taxon>Pezizomycotina</taxon>
        <taxon>Leotiomycetes</taxon>
        <taxon>Thelebolales</taxon>
        <taxon>Thelebolaceae</taxon>
        <taxon>Pseudogymnoascus</taxon>
    </lineage>
</organism>
<dbReference type="OrthoDB" id="2888121at2759"/>
<accession>A0A1B8GLK5</accession>
<dbReference type="STRING" id="342668.A0A1B8GLK5"/>
<sequence length="185" mass="19802">MKVTALNILALTTLVAGLTCPNNSGGGCGQYTVSGLGSRKTQIKNAGGSSRDLAIAMMETEKMDTNYAYGDNKSGDAANFGIFKQNWGMLRASCSQFKGQSSSQYNNGAVLNSNLASDLSCRHQGESYYGYQKWVAGHRNGASGLANPNTADINLYKGGVDWTEQQLNGGHLSDNERFWVDVVPI</sequence>
<dbReference type="Pfam" id="PF21087">
    <property type="entry name" value="Glyco_hydro_134"/>
    <property type="match status" value="1"/>
</dbReference>
<feature type="signal peptide" evidence="1">
    <location>
        <begin position="1"/>
        <end position="17"/>
    </location>
</feature>
<evidence type="ECO:0000313" key="2">
    <source>
        <dbReference type="EMBL" id="OBT96723.1"/>
    </source>
</evidence>
<feature type="chain" id="PRO_5008608843" evidence="1">
    <location>
        <begin position="18"/>
        <end position="185"/>
    </location>
</feature>
<dbReference type="InterPro" id="IPR049168">
    <property type="entry name" value="Glyco_hydro_134"/>
</dbReference>
<gene>
    <name evidence="2" type="ORF">VE01_04077</name>
</gene>
<name>A0A1B8GLK5_9PEZI</name>
<dbReference type="EMBL" id="KV460226">
    <property type="protein sequence ID" value="OBT96723.1"/>
    <property type="molecule type" value="Genomic_DNA"/>
</dbReference>
<keyword evidence="3" id="KW-1185">Reference proteome</keyword>
<reference evidence="3" key="2">
    <citation type="journal article" date="2018" name="Nat. Commun.">
        <title>Extreme sensitivity to ultraviolet light in the fungal pathogen causing white-nose syndrome of bats.</title>
        <authorList>
            <person name="Palmer J.M."/>
            <person name="Drees K.P."/>
            <person name="Foster J.T."/>
            <person name="Lindner D.L."/>
        </authorList>
    </citation>
    <scope>NUCLEOTIDE SEQUENCE [LARGE SCALE GENOMIC DNA]</scope>
    <source>
        <strain evidence="3">UAMH 10579</strain>
    </source>
</reference>
<proteinExistence type="predicted"/>
<dbReference type="Proteomes" id="UP000091956">
    <property type="component" value="Unassembled WGS sequence"/>
</dbReference>
<keyword evidence="1" id="KW-0732">Signal</keyword>
<reference evidence="2 3" key="1">
    <citation type="submission" date="2016-03" db="EMBL/GenBank/DDBJ databases">
        <title>Comparative genomics of Pseudogymnoascus destructans, the fungus causing white-nose syndrome of bats.</title>
        <authorList>
            <person name="Palmer J.M."/>
            <person name="Drees K.P."/>
            <person name="Foster J.T."/>
            <person name="Lindner D.L."/>
        </authorList>
    </citation>
    <scope>NUCLEOTIDE SEQUENCE [LARGE SCALE GENOMIC DNA]</scope>
    <source>
        <strain evidence="2 3">UAMH 10579</strain>
    </source>
</reference>
<dbReference type="GeneID" id="28837463"/>
<evidence type="ECO:0000256" key="1">
    <source>
        <dbReference type="SAM" id="SignalP"/>
    </source>
</evidence>
<dbReference type="PROSITE" id="PS51257">
    <property type="entry name" value="PROKAR_LIPOPROTEIN"/>
    <property type="match status" value="1"/>
</dbReference>
<protein>
    <submittedName>
        <fullName evidence="2">Uncharacterized protein</fullName>
    </submittedName>
</protein>
<dbReference type="AlphaFoldDB" id="A0A1B8GLK5"/>
<evidence type="ECO:0000313" key="3">
    <source>
        <dbReference type="Proteomes" id="UP000091956"/>
    </source>
</evidence>
<dbReference type="RefSeq" id="XP_018130456.1">
    <property type="nucleotide sequence ID" value="XM_018273554.2"/>
</dbReference>